<name>A0ABV9T3E3_9BACT</name>
<protein>
    <submittedName>
        <fullName evidence="1">Uncharacterized protein</fullName>
    </submittedName>
</protein>
<evidence type="ECO:0000313" key="2">
    <source>
        <dbReference type="Proteomes" id="UP001595818"/>
    </source>
</evidence>
<sequence length="655" mass="77050">MRKHILLLIVIFLRCGFIFGQSETVYEGEYEFKGKTGTATFEFKEGIDGNIILDGFFRFDHKEIDSLDQTLLTKFQARGSYKNNLKNGNWLFDRERHKVHLEDVVDFKVQSTLESEEVEIRASYKEGQRDGTWDYIENIFAENKVQPKARAEKIRFTNGYIVDNLHYRNFSGNYTQFIRGRINKTGLMHGEWSLVYLVDSVLISEVRNYENGFLLGITRRNLETGQKLDEAIYFSTIDKLNKVNDGVNEGFQVAEGKFGVDFNDGYRSRALQQQIQMDGNAFMEGFIKNLLRFDEAIGEGGEILVYPFYTKRFEFEFSKEDQERLVQIPILFDQLRDTVVRFSEMNSLSLNRNKNDSLAFSHAYFDDRVRKLEQVAEIVDLIRSGQIRYYDLGNFTKDGIEYMSRVDEITYIYNDDTLLKPFPRETGFRSQESLLEDLEAYLLEEQEFVADLAGFVRGELYEIEVSSKLTAMEAQILTRKNEIDSLYLSHEAISDDEQEMFLAIYRTFLEERFDDFSKEYANEVTFEAKVEKGELLLDLLDELEKRFPALTGLYPRNLEIDRLYMEETFNPFTYTRYDVRAKERLFESGAVRLFNHYVGELKEEEDYTQIKDHVSNIEKLQERMIELRDQDTRSLERRLRRRNAPNRIESALDLG</sequence>
<proteinExistence type="predicted"/>
<comment type="caution">
    <text evidence="1">The sequence shown here is derived from an EMBL/GenBank/DDBJ whole genome shotgun (WGS) entry which is preliminary data.</text>
</comment>
<accession>A0ABV9T3E3</accession>
<evidence type="ECO:0000313" key="1">
    <source>
        <dbReference type="EMBL" id="MFC4873255.1"/>
    </source>
</evidence>
<dbReference type="Proteomes" id="UP001595818">
    <property type="component" value="Unassembled WGS sequence"/>
</dbReference>
<organism evidence="1 2">
    <name type="scientific">Negadavirga shengliensis</name>
    <dbReference type="NCBI Taxonomy" id="1389218"/>
    <lineage>
        <taxon>Bacteria</taxon>
        <taxon>Pseudomonadati</taxon>
        <taxon>Bacteroidota</taxon>
        <taxon>Cytophagia</taxon>
        <taxon>Cytophagales</taxon>
        <taxon>Cyclobacteriaceae</taxon>
        <taxon>Negadavirga</taxon>
    </lineage>
</organism>
<gene>
    <name evidence="1" type="ORF">ACFPFU_16260</name>
</gene>
<reference evidence="2" key="1">
    <citation type="journal article" date="2019" name="Int. J. Syst. Evol. Microbiol.">
        <title>The Global Catalogue of Microorganisms (GCM) 10K type strain sequencing project: providing services to taxonomists for standard genome sequencing and annotation.</title>
        <authorList>
            <consortium name="The Broad Institute Genomics Platform"/>
            <consortium name="The Broad Institute Genome Sequencing Center for Infectious Disease"/>
            <person name="Wu L."/>
            <person name="Ma J."/>
        </authorList>
    </citation>
    <scope>NUCLEOTIDE SEQUENCE [LARGE SCALE GENOMIC DNA]</scope>
    <source>
        <strain evidence="2">CGMCC 4.7466</strain>
    </source>
</reference>
<keyword evidence="2" id="KW-1185">Reference proteome</keyword>
<dbReference type="EMBL" id="JBHSJJ010000009">
    <property type="protein sequence ID" value="MFC4873255.1"/>
    <property type="molecule type" value="Genomic_DNA"/>
</dbReference>
<dbReference type="RefSeq" id="WP_377065928.1">
    <property type="nucleotide sequence ID" value="NZ_JBHSJJ010000009.1"/>
</dbReference>